<proteinExistence type="predicted"/>
<dbReference type="InParanoid" id="A0A0H2S0Y0"/>
<gene>
    <name evidence="2" type="ORF">SCHPADRAFT_141857</name>
</gene>
<dbReference type="Proteomes" id="UP000053477">
    <property type="component" value="Unassembled WGS sequence"/>
</dbReference>
<evidence type="ECO:0000313" key="2">
    <source>
        <dbReference type="EMBL" id="KLO17985.1"/>
    </source>
</evidence>
<reference evidence="2 3" key="1">
    <citation type="submission" date="2015-04" db="EMBL/GenBank/DDBJ databases">
        <title>Complete genome sequence of Schizopora paradoxa KUC8140, a cosmopolitan wood degrader in East Asia.</title>
        <authorList>
            <consortium name="DOE Joint Genome Institute"/>
            <person name="Min B."/>
            <person name="Park H."/>
            <person name="Jang Y."/>
            <person name="Kim J.-J."/>
            <person name="Kim K.H."/>
            <person name="Pangilinan J."/>
            <person name="Lipzen A."/>
            <person name="Riley R."/>
            <person name="Grigoriev I.V."/>
            <person name="Spatafora J.W."/>
            <person name="Choi I.-G."/>
        </authorList>
    </citation>
    <scope>NUCLEOTIDE SEQUENCE [LARGE SCALE GENOMIC DNA]</scope>
    <source>
        <strain evidence="2 3">KUC8140</strain>
    </source>
</reference>
<feature type="region of interest" description="Disordered" evidence="1">
    <location>
        <begin position="92"/>
        <end position="127"/>
    </location>
</feature>
<feature type="compositionally biased region" description="Polar residues" evidence="1">
    <location>
        <begin position="92"/>
        <end position="104"/>
    </location>
</feature>
<evidence type="ECO:0000256" key="1">
    <source>
        <dbReference type="SAM" id="MobiDB-lite"/>
    </source>
</evidence>
<keyword evidence="3" id="KW-1185">Reference proteome</keyword>
<organism evidence="2 3">
    <name type="scientific">Schizopora paradoxa</name>
    <dbReference type="NCBI Taxonomy" id="27342"/>
    <lineage>
        <taxon>Eukaryota</taxon>
        <taxon>Fungi</taxon>
        <taxon>Dikarya</taxon>
        <taxon>Basidiomycota</taxon>
        <taxon>Agaricomycotina</taxon>
        <taxon>Agaricomycetes</taxon>
        <taxon>Hymenochaetales</taxon>
        <taxon>Schizoporaceae</taxon>
        <taxon>Schizopora</taxon>
    </lineage>
</organism>
<feature type="compositionally biased region" description="Basic and acidic residues" evidence="1">
    <location>
        <begin position="112"/>
        <end position="127"/>
    </location>
</feature>
<accession>A0A0H2S0Y0</accession>
<feature type="region of interest" description="Disordered" evidence="1">
    <location>
        <begin position="32"/>
        <end position="60"/>
    </location>
</feature>
<dbReference type="AlphaFoldDB" id="A0A0H2S0Y0"/>
<dbReference type="EMBL" id="KQ085899">
    <property type="protein sequence ID" value="KLO17985.1"/>
    <property type="molecule type" value="Genomic_DNA"/>
</dbReference>
<name>A0A0H2S0Y0_9AGAM</name>
<sequence>MPYFIDLPRSRRHRSAEDLHIYYKGPVYVESPEHRRRDRHSSISMGHPSGRRHDRRSPTPLNRSDCLCKCMDPGCPDPSHIGQRRRYYESLRSQSIRSEISTTAVRAPSPASHHESHSSKTHSKDTREYVRPPPVYIYPHQSHTTSHRYEQTSYLNVPSSNHYRPVSAPPVQTSYSWSFQANYGWNTPMDHKPKKLLKRRQRDI</sequence>
<evidence type="ECO:0000313" key="3">
    <source>
        <dbReference type="Proteomes" id="UP000053477"/>
    </source>
</evidence>
<protein>
    <submittedName>
        <fullName evidence="2">Uncharacterized protein</fullName>
    </submittedName>
</protein>